<dbReference type="GO" id="GO:0097250">
    <property type="term" value="P:mitochondrial respirasome assembly"/>
    <property type="evidence" value="ECO:0007669"/>
    <property type="project" value="InterPro"/>
</dbReference>
<dbReference type="Pfam" id="PF07019">
    <property type="entry name" value="EMC6"/>
    <property type="match status" value="1"/>
</dbReference>
<proteinExistence type="inferred from homology"/>
<evidence type="ECO:0000256" key="4">
    <source>
        <dbReference type="ARBA" id="ARBA00022824"/>
    </source>
</evidence>
<reference evidence="8" key="1">
    <citation type="submission" date="2020-06" db="EMBL/GenBank/DDBJ databases">
        <title>WGS assembly of Ceratodon purpureus strain R40.</title>
        <authorList>
            <person name="Carey S.B."/>
            <person name="Jenkins J."/>
            <person name="Shu S."/>
            <person name="Lovell J.T."/>
            <person name="Sreedasyam A."/>
            <person name="Maumus F."/>
            <person name="Tiley G.P."/>
            <person name="Fernandez-Pozo N."/>
            <person name="Barry K."/>
            <person name="Chen C."/>
            <person name="Wang M."/>
            <person name="Lipzen A."/>
            <person name="Daum C."/>
            <person name="Saski C.A."/>
            <person name="Payton A.C."/>
            <person name="Mcbreen J.C."/>
            <person name="Conrad R.E."/>
            <person name="Kollar L.M."/>
            <person name="Olsson S."/>
            <person name="Huttunen S."/>
            <person name="Landis J.B."/>
            <person name="Wickett N.J."/>
            <person name="Johnson M.G."/>
            <person name="Rensing S.A."/>
            <person name="Grimwood J."/>
            <person name="Schmutz J."/>
            <person name="Mcdaniel S.F."/>
        </authorList>
    </citation>
    <scope>NUCLEOTIDE SEQUENCE</scope>
    <source>
        <strain evidence="8">R40</strain>
    </source>
</reference>
<dbReference type="GO" id="GO:0005789">
    <property type="term" value="C:endoplasmic reticulum membrane"/>
    <property type="evidence" value="ECO:0007669"/>
    <property type="project" value="UniProtKB-SubCell"/>
</dbReference>
<protein>
    <recommendedName>
        <fullName evidence="10">Rab5-interacting protein</fullName>
    </recommendedName>
</protein>
<comment type="caution">
    <text evidence="8">The sequence shown here is derived from an EMBL/GenBank/DDBJ whole genome shotgun (WGS) entry which is preliminary data.</text>
</comment>
<evidence type="ECO:0000256" key="2">
    <source>
        <dbReference type="ARBA" id="ARBA00009436"/>
    </source>
</evidence>
<keyword evidence="9" id="KW-1185">Reference proteome</keyword>
<keyword evidence="6 7" id="KW-0472">Membrane</keyword>
<dbReference type="Proteomes" id="UP000822688">
    <property type="component" value="Chromosome V"/>
</dbReference>
<accession>A0A8T0HLE9</accession>
<comment type="similarity">
    <text evidence="2">Belongs to the EMC6 family.</text>
</comment>
<evidence type="ECO:0000256" key="3">
    <source>
        <dbReference type="ARBA" id="ARBA00022692"/>
    </source>
</evidence>
<dbReference type="InterPro" id="IPR010742">
    <property type="entry name" value="RCAF1"/>
</dbReference>
<evidence type="ECO:0000256" key="1">
    <source>
        <dbReference type="ARBA" id="ARBA00004477"/>
    </source>
</evidence>
<feature type="transmembrane region" description="Helical" evidence="7">
    <location>
        <begin position="42"/>
        <end position="61"/>
    </location>
</feature>
<dbReference type="GO" id="GO:0005739">
    <property type="term" value="C:mitochondrion"/>
    <property type="evidence" value="ECO:0007669"/>
    <property type="project" value="GOC"/>
</dbReference>
<evidence type="ECO:0000313" key="8">
    <source>
        <dbReference type="EMBL" id="KAG0571625.1"/>
    </source>
</evidence>
<organism evidence="8 9">
    <name type="scientific">Ceratodon purpureus</name>
    <name type="common">Fire moss</name>
    <name type="synonym">Dicranum purpureum</name>
    <dbReference type="NCBI Taxonomy" id="3225"/>
    <lineage>
        <taxon>Eukaryota</taxon>
        <taxon>Viridiplantae</taxon>
        <taxon>Streptophyta</taxon>
        <taxon>Embryophyta</taxon>
        <taxon>Bryophyta</taxon>
        <taxon>Bryophytina</taxon>
        <taxon>Bryopsida</taxon>
        <taxon>Dicranidae</taxon>
        <taxon>Pseudoditrichales</taxon>
        <taxon>Ditrichaceae</taxon>
        <taxon>Ceratodon</taxon>
    </lineage>
</organism>
<gene>
    <name evidence="8" type="ORF">KC19_VG028400</name>
</gene>
<feature type="transmembrane region" description="Helical" evidence="7">
    <location>
        <begin position="106"/>
        <end position="124"/>
    </location>
</feature>
<comment type="subcellular location">
    <subcellularLocation>
        <location evidence="1">Endoplasmic reticulum membrane</location>
        <topology evidence="1">Multi-pass membrane protein</topology>
    </subcellularLocation>
</comment>
<keyword evidence="4" id="KW-0256">Endoplasmic reticulum</keyword>
<dbReference type="PANTHER" id="PTHR12906:SF0">
    <property type="entry name" value="GEL COMPLEX SUBUNIT OPTI"/>
    <property type="match status" value="1"/>
</dbReference>
<evidence type="ECO:0000256" key="7">
    <source>
        <dbReference type="SAM" id="Phobius"/>
    </source>
</evidence>
<feature type="transmembrane region" description="Helical" evidence="7">
    <location>
        <begin position="68"/>
        <end position="86"/>
    </location>
</feature>
<sequence length="126" mass="13949">MGSAEGGKVGEKQILDGDSIASLFKKLARKDATWDRDQIGDVLHWLRQVIGLICGIVWGLFPLTGFGWIVVFVALSSAIVYGVYSLYLRLDGEDFGGDARLLQEGFFASMTLFLLGWTLVYSLIHF</sequence>
<dbReference type="PANTHER" id="PTHR12906">
    <property type="entry name" value="PROTEIN C20ORF24 RAB5-INTERACTING PROTEIN"/>
    <property type="match status" value="1"/>
</dbReference>
<evidence type="ECO:0000256" key="6">
    <source>
        <dbReference type="ARBA" id="ARBA00023136"/>
    </source>
</evidence>
<dbReference type="InterPro" id="IPR029008">
    <property type="entry name" value="EMC6-like"/>
</dbReference>
<evidence type="ECO:0000256" key="5">
    <source>
        <dbReference type="ARBA" id="ARBA00022989"/>
    </source>
</evidence>
<keyword evidence="3 7" id="KW-0812">Transmembrane</keyword>
<dbReference type="EMBL" id="CM026426">
    <property type="protein sequence ID" value="KAG0571625.1"/>
    <property type="molecule type" value="Genomic_DNA"/>
</dbReference>
<keyword evidence="5 7" id="KW-1133">Transmembrane helix</keyword>
<evidence type="ECO:0008006" key="10">
    <source>
        <dbReference type="Google" id="ProtNLM"/>
    </source>
</evidence>
<name>A0A8T0HLE9_CERPU</name>
<dbReference type="AlphaFoldDB" id="A0A8T0HLE9"/>
<evidence type="ECO:0000313" key="9">
    <source>
        <dbReference type="Proteomes" id="UP000822688"/>
    </source>
</evidence>